<dbReference type="EMBL" id="BAABIS010000001">
    <property type="protein sequence ID" value="GAA4838638.1"/>
    <property type="molecule type" value="Genomic_DNA"/>
</dbReference>
<evidence type="ECO:0000313" key="3">
    <source>
        <dbReference type="Proteomes" id="UP001501752"/>
    </source>
</evidence>
<protein>
    <submittedName>
        <fullName evidence="2">Uncharacterized protein</fullName>
    </submittedName>
</protein>
<comment type="caution">
    <text evidence="2">The sequence shown here is derived from an EMBL/GenBank/DDBJ whole genome shotgun (WGS) entry which is preliminary data.</text>
</comment>
<evidence type="ECO:0000313" key="2">
    <source>
        <dbReference type="EMBL" id="GAA4838638.1"/>
    </source>
</evidence>
<feature type="compositionally biased region" description="Low complexity" evidence="1">
    <location>
        <begin position="115"/>
        <end position="128"/>
    </location>
</feature>
<feature type="region of interest" description="Disordered" evidence="1">
    <location>
        <begin position="97"/>
        <end position="128"/>
    </location>
</feature>
<dbReference type="Proteomes" id="UP001501752">
    <property type="component" value="Unassembled WGS sequence"/>
</dbReference>
<proteinExistence type="predicted"/>
<gene>
    <name evidence="2" type="ORF">GCM10023235_12370</name>
</gene>
<organism evidence="2 3">
    <name type="scientific">Kitasatospora terrestris</name>
    <dbReference type="NCBI Taxonomy" id="258051"/>
    <lineage>
        <taxon>Bacteria</taxon>
        <taxon>Bacillati</taxon>
        <taxon>Actinomycetota</taxon>
        <taxon>Actinomycetes</taxon>
        <taxon>Kitasatosporales</taxon>
        <taxon>Streptomycetaceae</taxon>
        <taxon>Kitasatospora</taxon>
    </lineage>
</organism>
<evidence type="ECO:0000256" key="1">
    <source>
        <dbReference type="SAM" id="MobiDB-lite"/>
    </source>
</evidence>
<keyword evidence="3" id="KW-1185">Reference proteome</keyword>
<sequence length="128" mass="13841">MNMRSAATGLCQECHTVGAMNSSDDAFLRKVREIQEARDKAIRPLAAVLVERERLRTLLAETDGPYGAAYADAEAAGWRTEELAALGAEQPLRRPKVRLRRAGSNRARIPAPVNADEAAQDAEAAAGR</sequence>
<accession>A0ABP9DE34</accession>
<name>A0ABP9DE34_9ACTN</name>
<reference evidence="3" key="1">
    <citation type="journal article" date="2019" name="Int. J. Syst. Evol. Microbiol.">
        <title>The Global Catalogue of Microorganisms (GCM) 10K type strain sequencing project: providing services to taxonomists for standard genome sequencing and annotation.</title>
        <authorList>
            <consortium name="The Broad Institute Genomics Platform"/>
            <consortium name="The Broad Institute Genome Sequencing Center for Infectious Disease"/>
            <person name="Wu L."/>
            <person name="Ma J."/>
        </authorList>
    </citation>
    <scope>NUCLEOTIDE SEQUENCE [LARGE SCALE GENOMIC DNA]</scope>
    <source>
        <strain evidence="3">JCM 13006</strain>
    </source>
</reference>